<dbReference type="KEGG" id="ddl:Desdi_1383"/>
<keyword evidence="2" id="KW-1185">Reference proteome</keyword>
<gene>
    <name evidence="1" type="ordered locus">Desdi_1383</name>
</gene>
<dbReference type="HOGENOM" id="CLU_3117098_0_0_9"/>
<evidence type="ECO:0000313" key="1">
    <source>
        <dbReference type="EMBL" id="AGA68888.1"/>
    </source>
</evidence>
<dbReference type="EMBL" id="CP003344">
    <property type="protein sequence ID" value="AGA68888.1"/>
    <property type="molecule type" value="Genomic_DNA"/>
</dbReference>
<protein>
    <submittedName>
        <fullName evidence="1">Uncharacterized protein</fullName>
    </submittedName>
</protein>
<dbReference type="Proteomes" id="UP000010797">
    <property type="component" value="Chromosome"/>
</dbReference>
<name>L0F7E9_DESDL</name>
<reference evidence="2" key="1">
    <citation type="submission" date="2012-02" db="EMBL/GenBank/DDBJ databases">
        <title>Complete sequence of Desulfitobacterium dichloroeliminans LMG P-21439.</title>
        <authorList>
            <person name="Lucas S."/>
            <person name="Han J."/>
            <person name="Lapidus A."/>
            <person name="Cheng J.-F."/>
            <person name="Goodwin L."/>
            <person name="Pitluck S."/>
            <person name="Peters L."/>
            <person name="Ovchinnikova G."/>
            <person name="Teshima H."/>
            <person name="Detter J.C."/>
            <person name="Han C."/>
            <person name="Tapia R."/>
            <person name="Land M."/>
            <person name="Hauser L."/>
            <person name="Kyrpides N."/>
            <person name="Ivanova N."/>
            <person name="Pagani I."/>
            <person name="Kruse T."/>
            <person name="de Vos W.M."/>
            <person name="Boon N."/>
            <person name="Smidt H."/>
            <person name="Woyke T."/>
        </authorList>
    </citation>
    <scope>NUCLEOTIDE SEQUENCE [LARGE SCALE GENOMIC DNA]</scope>
    <source>
        <strain evidence="2">LMG P-21439 / DCA1</strain>
    </source>
</reference>
<dbReference type="AlphaFoldDB" id="L0F7E9"/>
<accession>L0F7E9</accession>
<proteinExistence type="predicted"/>
<dbReference type="RefSeq" id="WP_015261884.1">
    <property type="nucleotide sequence ID" value="NC_019903.1"/>
</dbReference>
<evidence type="ECO:0000313" key="2">
    <source>
        <dbReference type="Proteomes" id="UP000010797"/>
    </source>
</evidence>
<sequence>MAQVTITLRMIMASILLGIISIYTANGLNVWLWLLFLIVFTGYPPLYTNF</sequence>
<organism evidence="1 2">
    <name type="scientific">Desulfitobacterium dichloroeliminans (strain LMG P-21439 / DCA1)</name>
    <dbReference type="NCBI Taxonomy" id="871963"/>
    <lineage>
        <taxon>Bacteria</taxon>
        <taxon>Bacillati</taxon>
        <taxon>Bacillota</taxon>
        <taxon>Clostridia</taxon>
        <taxon>Eubacteriales</taxon>
        <taxon>Desulfitobacteriaceae</taxon>
        <taxon>Desulfitobacterium</taxon>
    </lineage>
</organism>